<dbReference type="InterPro" id="IPR000307">
    <property type="entry name" value="Ribosomal_bS16"/>
</dbReference>
<evidence type="ECO:0000256" key="1">
    <source>
        <dbReference type="ARBA" id="ARBA00004229"/>
    </source>
</evidence>
<feature type="region of interest" description="Disordered" evidence="5">
    <location>
        <begin position="80"/>
        <end position="127"/>
    </location>
</feature>
<dbReference type="AlphaFoldDB" id="A0A816I908"/>
<feature type="compositionally biased region" description="Acidic residues" evidence="5">
    <location>
        <begin position="116"/>
        <end position="127"/>
    </location>
</feature>
<dbReference type="GO" id="GO:0009507">
    <property type="term" value="C:chloroplast"/>
    <property type="evidence" value="ECO:0007669"/>
    <property type="project" value="UniProtKB-SubCell"/>
</dbReference>
<dbReference type="Pfam" id="PF00886">
    <property type="entry name" value="Ribosomal_S16"/>
    <property type="match status" value="1"/>
</dbReference>
<accession>A0A816I908</accession>
<dbReference type="GO" id="GO:1990904">
    <property type="term" value="C:ribonucleoprotein complex"/>
    <property type="evidence" value="ECO:0007669"/>
    <property type="project" value="UniProtKB-KW"/>
</dbReference>
<evidence type="ECO:0000256" key="2">
    <source>
        <dbReference type="ARBA" id="ARBA00006668"/>
    </source>
</evidence>
<evidence type="ECO:0000256" key="3">
    <source>
        <dbReference type="ARBA" id="ARBA00022980"/>
    </source>
</evidence>
<sequence length="127" mass="14143">MFSIPVPKVWQEKSKVEDHPETGSTSRSLSYFNPLPGQDGGKRMGLKFDRIKYWLSVGAQASNPVQRLLFRSGLLPPPPMVAMGHKGGERDTHVVDPTTGRCVDAERKPPVMDNELKEEENAEDKSP</sequence>
<gene>
    <name evidence="6" type="ORF">DARMORV10_C03P15250.1</name>
</gene>
<dbReference type="GO" id="GO:0005840">
    <property type="term" value="C:ribosome"/>
    <property type="evidence" value="ECO:0007669"/>
    <property type="project" value="UniProtKB-KW"/>
</dbReference>
<dbReference type="GO" id="GO:0003735">
    <property type="term" value="F:structural constituent of ribosome"/>
    <property type="evidence" value="ECO:0007669"/>
    <property type="project" value="InterPro"/>
</dbReference>
<feature type="compositionally biased region" description="Polar residues" evidence="5">
    <location>
        <begin position="22"/>
        <end position="31"/>
    </location>
</feature>
<reference evidence="6" key="1">
    <citation type="submission" date="2021-01" db="EMBL/GenBank/DDBJ databases">
        <authorList>
            <consortium name="Genoscope - CEA"/>
            <person name="William W."/>
        </authorList>
    </citation>
    <scope>NUCLEOTIDE SEQUENCE</scope>
</reference>
<feature type="region of interest" description="Disordered" evidence="5">
    <location>
        <begin position="1"/>
        <end position="36"/>
    </location>
</feature>
<proteinExistence type="inferred from homology"/>
<dbReference type="Proteomes" id="UP001295469">
    <property type="component" value="Chromosome C03"/>
</dbReference>
<dbReference type="InterPro" id="IPR023803">
    <property type="entry name" value="Ribosomal_bS16_dom_sf"/>
</dbReference>
<name>A0A816I908_BRANA</name>
<evidence type="ECO:0000256" key="4">
    <source>
        <dbReference type="ARBA" id="ARBA00023274"/>
    </source>
</evidence>
<comment type="subcellular location">
    <subcellularLocation>
        <location evidence="1">Plastid</location>
        <location evidence="1">Chloroplast</location>
    </subcellularLocation>
</comment>
<organism evidence="6">
    <name type="scientific">Brassica napus</name>
    <name type="common">Rape</name>
    <dbReference type="NCBI Taxonomy" id="3708"/>
    <lineage>
        <taxon>Eukaryota</taxon>
        <taxon>Viridiplantae</taxon>
        <taxon>Streptophyta</taxon>
        <taxon>Embryophyta</taxon>
        <taxon>Tracheophyta</taxon>
        <taxon>Spermatophyta</taxon>
        <taxon>Magnoliopsida</taxon>
        <taxon>eudicotyledons</taxon>
        <taxon>Gunneridae</taxon>
        <taxon>Pentapetalae</taxon>
        <taxon>rosids</taxon>
        <taxon>malvids</taxon>
        <taxon>Brassicales</taxon>
        <taxon>Brassicaceae</taxon>
        <taxon>Brassiceae</taxon>
        <taxon>Brassica</taxon>
    </lineage>
</organism>
<dbReference type="PANTHER" id="PTHR12919">
    <property type="entry name" value="30S RIBOSOMAL PROTEIN S16"/>
    <property type="match status" value="1"/>
</dbReference>
<comment type="similarity">
    <text evidence="2">Belongs to the bacterial ribosomal protein bS16 family.</text>
</comment>
<dbReference type="PANTHER" id="PTHR12919:SF36">
    <property type="entry name" value="GENOME ASSEMBLY, CHROMOSOME: A10"/>
    <property type="match status" value="1"/>
</dbReference>
<protein>
    <submittedName>
        <fullName evidence="6">(rape) hypothetical protein</fullName>
    </submittedName>
</protein>
<dbReference type="Gene3D" id="3.30.1320.10">
    <property type="match status" value="1"/>
</dbReference>
<feature type="compositionally biased region" description="Basic and acidic residues" evidence="5">
    <location>
        <begin position="10"/>
        <end position="21"/>
    </location>
</feature>
<evidence type="ECO:0000256" key="5">
    <source>
        <dbReference type="SAM" id="MobiDB-lite"/>
    </source>
</evidence>
<keyword evidence="3" id="KW-0689">Ribosomal protein</keyword>
<dbReference type="EMBL" id="HG994367">
    <property type="protein sequence ID" value="CAF1698699.1"/>
    <property type="molecule type" value="Genomic_DNA"/>
</dbReference>
<evidence type="ECO:0000313" key="6">
    <source>
        <dbReference type="EMBL" id="CAF1698699.1"/>
    </source>
</evidence>
<dbReference type="SUPFAM" id="SSF54565">
    <property type="entry name" value="Ribosomal protein S16"/>
    <property type="match status" value="1"/>
</dbReference>
<dbReference type="GO" id="GO:0006412">
    <property type="term" value="P:translation"/>
    <property type="evidence" value="ECO:0007669"/>
    <property type="project" value="InterPro"/>
</dbReference>
<keyword evidence="4" id="KW-0687">Ribonucleoprotein</keyword>